<name>A0A0L0RY66_ALLM3</name>
<evidence type="ECO:0000313" key="2">
    <source>
        <dbReference type="EMBL" id="KNE55342.1"/>
    </source>
</evidence>
<dbReference type="Proteomes" id="UP000054350">
    <property type="component" value="Unassembled WGS sequence"/>
</dbReference>
<dbReference type="STRING" id="578462.A0A0L0RY66"/>
<dbReference type="PANTHER" id="PTHR35442">
    <property type="entry name" value="TRANSMEMBRANE PROTEIN 249"/>
    <property type="match status" value="1"/>
</dbReference>
<evidence type="ECO:0000313" key="3">
    <source>
        <dbReference type="Proteomes" id="UP000054350"/>
    </source>
</evidence>
<dbReference type="AlphaFoldDB" id="A0A0L0RY66"/>
<keyword evidence="1" id="KW-0812">Transmembrane</keyword>
<protein>
    <submittedName>
        <fullName evidence="2">Uncharacterized protein</fullName>
    </submittedName>
</protein>
<keyword evidence="1" id="KW-0472">Membrane</keyword>
<keyword evidence="1" id="KW-1133">Transmembrane helix</keyword>
<sequence>MGLIEKIDRLMRSAEDKLREEIEINQYYPFTVVEPNVYRLSVRYKKLYVAIAGLLVSLMFIITWTSTNLVQKNNLFLFPLFGAIISILSIYNYRANRIYLIDMNALEYTFSHDQNLYTRGELHNVYIRLKREARGTNVGGGRQKRYYYLVFNGYQMDQRRISGSSPNMQEMRRLGQLIAANLNLNYFDENNSSEHHVLRHLRATKGQMVAQGGFDPAPGRYTGPRGISQLSGLFRKEP</sequence>
<dbReference type="EMBL" id="GG745329">
    <property type="protein sequence ID" value="KNE55342.1"/>
    <property type="molecule type" value="Genomic_DNA"/>
</dbReference>
<organism evidence="2 3">
    <name type="scientific">Allomyces macrogynus (strain ATCC 38327)</name>
    <name type="common">Allomyces javanicus var. macrogynus</name>
    <dbReference type="NCBI Taxonomy" id="578462"/>
    <lineage>
        <taxon>Eukaryota</taxon>
        <taxon>Fungi</taxon>
        <taxon>Fungi incertae sedis</taxon>
        <taxon>Blastocladiomycota</taxon>
        <taxon>Blastocladiomycetes</taxon>
        <taxon>Blastocladiales</taxon>
        <taxon>Blastocladiaceae</taxon>
        <taxon>Allomyces</taxon>
    </lineage>
</organism>
<dbReference type="VEuPathDB" id="FungiDB:AMAG_01243"/>
<reference evidence="3" key="2">
    <citation type="submission" date="2009-11" db="EMBL/GenBank/DDBJ databases">
        <title>The Genome Sequence of Allomyces macrogynus strain ATCC 38327.</title>
        <authorList>
            <consortium name="The Broad Institute Genome Sequencing Platform"/>
            <person name="Russ C."/>
            <person name="Cuomo C."/>
            <person name="Shea T."/>
            <person name="Young S.K."/>
            <person name="Zeng Q."/>
            <person name="Koehrsen M."/>
            <person name="Haas B."/>
            <person name="Borodovsky M."/>
            <person name="Guigo R."/>
            <person name="Alvarado L."/>
            <person name="Berlin A."/>
            <person name="Borenstein D."/>
            <person name="Chen Z."/>
            <person name="Engels R."/>
            <person name="Freedman E."/>
            <person name="Gellesch M."/>
            <person name="Goldberg J."/>
            <person name="Griggs A."/>
            <person name="Gujja S."/>
            <person name="Heiman D."/>
            <person name="Hepburn T."/>
            <person name="Howarth C."/>
            <person name="Jen D."/>
            <person name="Larson L."/>
            <person name="Lewis B."/>
            <person name="Mehta T."/>
            <person name="Park D."/>
            <person name="Pearson M."/>
            <person name="Roberts A."/>
            <person name="Saif S."/>
            <person name="Shenoy N."/>
            <person name="Sisk P."/>
            <person name="Stolte C."/>
            <person name="Sykes S."/>
            <person name="Walk T."/>
            <person name="White J."/>
            <person name="Yandava C."/>
            <person name="Burger G."/>
            <person name="Gray M.W."/>
            <person name="Holland P.W.H."/>
            <person name="King N."/>
            <person name="Lang F.B.F."/>
            <person name="Roger A.J."/>
            <person name="Ruiz-Trillo I."/>
            <person name="Lander E."/>
            <person name="Nusbaum C."/>
        </authorList>
    </citation>
    <scope>NUCLEOTIDE SEQUENCE [LARGE SCALE GENOMIC DNA]</scope>
    <source>
        <strain evidence="3">ATCC 38327</strain>
    </source>
</reference>
<feature type="transmembrane region" description="Helical" evidence="1">
    <location>
        <begin position="47"/>
        <end position="64"/>
    </location>
</feature>
<dbReference type="OrthoDB" id="5519333at2759"/>
<dbReference type="PANTHER" id="PTHR35442:SF1">
    <property type="entry name" value="CATION CHANNEL SPERM-ASSOCIATED AUXILIARY SUBUNIT TMEM249"/>
    <property type="match status" value="1"/>
</dbReference>
<feature type="transmembrane region" description="Helical" evidence="1">
    <location>
        <begin position="76"/>
        <end position="93"/>
    </location>
</feature>
<dbReference type="eggNOG" id="ENOG502S38B">
    <property type="taxonomic scope" value="Eukaryota"/>
</dbReference>
<reference evidence="2 3" key="1">
    <citation type="submission" date="2009-11" db="EMBL/GenBank/DDBJ databases">
        <title>Annotation of Allomyces macrogynus ATCC 38327.</title>
        <authorList>
            <consortium name="The Broad Institute Genome Sequencing Platform"/>
            <person name="Russ C."/>
            <person name="Cuomo C."/>
            <person name="Burger G."/>
            <person name="Gray M.W."/>
            <person name="Holland P.W.H."/>
            <person name="King N."/>
            <person name="Lang F.B.F."/>
            <person name="Roger A.J."/>
            <person name="Ruiz-Trillo I."/>
            <person name="Young S.K."/>
            <person name="Zeng Q."/>
            <person name="Gargeya S."/>
            <person name="Fitzgerald M."/>
            <person name="Haas B."/>
            <person name="Abouelleil A."/>
            <person name="Alvarado L."/>
            <person name="Arachchi H.M."/>
            <person name="Berlin A."/>
            <person name="Chapman S.B."/>
            <person name="Gearin G."/>
            <person name="Goldberg J."/>
            <person name="Griggs A."/>
            <person name="Gujja S."/>
            <person name="Hansen M."/>
            <person name="Heiman D."/>
            <person name="Howarth C."/>
            <person name="Larimer J."/>
            <person name="Lui A."/>
            <person name="MacDonald P.J.P."/>
            <person name="McCowen C."/>
            <person name="Montmayeur A."/>
            <person name="Murphy C."/>
            <person name="Neiman D."/>
            <person name="Pearson M."/>
            <person name="Priest M."/>
            <person name="Roberts A."/>
            <person name="Saif S."/>
            <person name="Shea T."/>
            <person name="Sisk P."/>
            <person name="Stolte C."/>
            <person name="Sykes S."/>
            <person name="Wortman J."/>
            <person name="Nusbaum C."/>
            <person name="Birren B."/>
        </authorList>
    </citation>
    <scope>NUCLEOTIDE SEQUENCE [LARGE SCALE GENOMIC DNA]</scope>
    <source>
        <strain evidence="2 3">ATCC 38327</strain>
    </source>
</reference>
<gene>
    <name evidence="2" type="ORF">AMAG_01243</name>
</gene>
<keyword evidence="3" id="KW-1185">Reference proteome</keyword>
<proteinExistence type="predicted"/>
<accession>A0A0L0RY66</accession>
<dbReference type="Pfam" id="PF15158">
    <property type="entry name" value="TMEM249"/>
    <property type="match status" value="1"/>
</dbReference>
<dbReference type="InterPro" id="IPR027861">
    <property type="entry name" value="TMEM249"/>
</dbReference>
<evidence type="ECO:0000256" key="1">
    <source>
        <dbReference type="SAM" id="Phobius"/>
    </source>
</evidence>